<feature type="region of interest" description="Disordered" evidence="1">
    <location>
        <begin position="1"/>
        <end position="24"/>
    </location>
</feature>
<dbReference type="OrthoDB" id="270624at2759"/>
<feature type="compositionally biased region" description="Basic and acidic residues" evidence="1">
    <location>
        <begin position="14"/>
        <end position="24"/>
    </location>
</feature>
<evidence type="ECO:0000313" key="2">
    <source>
        <dbReference type="EMBL" id="CAH2017675.1"/>
    </source>
</evidence>
<dbReference type="EMBL" id="CAKOFQ010009390">
    <property type="protein sequence ID" value="CAH2017675.1"/>
    <property type="molecule type" value="Genomic_DNA"/>
</dbReference>
<name>A0A9P0QDC9_ACAOB</name>
<gene>
    <name evidence="2" type="ORF">ACAOBT_LOCUS36158</name>
</gene>
<protein>
    <submittedName>
        <fullName evidence="2">Uncharacterized protein</fullName>
    </submittedName>
</protein>
<organism evidence="2 3">
    <name type="scientific">Acanthoscelides obtectus</name>
    <name type="common">Bean weevil</name>
    <name type="synonym">Bruchus obtectus</name>
    <dbReference type="NCBI Taxonomy" id="200917"/>
    <lineage>
        <taxon>Eukaryota</taxon>
        <taxon>Metazoa</taxon>
        <taxon>Ecdysozoa</taxon>
        <taxon>Arthropoda</taxon>
        <taxon>Hexapoda</taxon>
        <taxon>Insecta</taxon>
        <taxon>Pterygota</taxon>
        <taxon>Neoptera</taxon>
        <taxon>Endopterygota</taxon>
        <taxon>Coleoptera</taxon>
        <taxon>Polyphaga</taxon>
        <taxon>Cucujiformia</taxon>
        <taxon>Chrysomeloidea</taxon>
        <taxon>Chrysomelidae</taxon>
        <taxon>Bruchinae</taxon>
        <taxon>Bruchini</taxon>
        <taxon>Acanthoscelides</taxon>
    </lineage>
</organism>
<sequence length="24" mass="2741">MHCDNHSNTNLADSDNRSDMPLRP</sequence>
<proteinExistence type="predicted"/>
<reference evidence="2" key="1">
    <citation type="submission" date="2022-03" db="EMBL/GenBank/DDBJ databases">
        <authorList>
            <person name="Sayadi A."/>
        </authorList>
    </citation>
    <scope>NUCLEOTIDE SEQUENCE</scope>
</reference>
<dbReference type="AlphaFoldDB" id="A0A9P0QDC9"/>
<evidence type="ECO:0000313" key="3">
    <source>
        <dbReference type="Proteomes" id="UP001152888"/>
    </source>
</evidence>
<evidence type="ECO:0000256" key="1">
    <source>
        <dbReference type="SAM" id="MobiDB-lite"/>
    </source>
</evidence>
<keyword evidence="3" id="KW-1185">Reference proteome</keyword>
<accession>A0A9P0QDC9</accession>
<feature type="compositionally biased region" description="Polar residues" evidence="1">
    <location>
        <begin position="1"/>
        <end position="13"/>
    </location>
</feature>
<comment type="caution">
    <text evidence="2">The sequence shown here is derived from an EMBL/GenBank/DDBJ whole genome shotgun (WGS) entry which is preliminary data.</text>
</comment>
<dbReference type="Proteomes" id="UP001152888">
    <property type="component" value="Unassembled WGS sequence"/>
</dbReference>